<feature type="region of interest" description="Disordered" evidence="1">
    <location>
        <begin position="753"/>
        <end position="779"/>
    </location>
</feature>
<organism evidence="2 3">
    <name type="scientific">Pleuronectes platessa</name>
    <name type="common">European plaice</name>
    <dbReference type="NCBI Taxonomy" id="8262"/>
    <lineage>
        <taxon>Eukaryota</taxon>
        <taxon>Metazoa</taxon>
        <taxon>Chordata</taxon>
        <taxon>Craniata</taxon>
        <taxon>Vertebrata</taxon>
        <taxon>Euteleostomi</taxon>
        <taxon>Actinopterygii</taxon>
        <taxon>Neopterygii</taxon>
        <taxon>Teleostei</taxon>
        <taxon>Neoteleostei</taxon>
        <taxon>Acanthomorphata</taxon>
        <taxon>Carangaria</taxon>
        <taxon>Pleuronectiformes</taxon>
        <taxon>Pleuronectoidei</taxon>
        <taxon>Pleuronectidae</taxon>
        <taxon>Pleuronectes</taxon>
    </lineage>
</organism>
<dbReference type="GO" id="GO:0043240">
    <property type="term" value="C:Fanconi anaemia nuclear complex"/>
    <property type="evidence" value="ECO:0007669"/>
    <property type="project" value="InterPro"/>
</dbReference>
<feature type="compositionally biased region" description="Polar residues" evidence="1">
    <location>
        <begin position="493"/>
        <end position="507"/>
    </location>
</feature>
<dbReference type="GO" id="GO:1905168">
    <property type="term" value="P:positive regulation of double-strand break repair via homologous recombination"/>
    <property type="evidence" value="ECO:0007669"/>
    <property type="project" value="TreeGrafter"/>
</dbReference>
<dbReference type="PANTHER" id="PTHR28450:SF1">
    <property type="entry name" value="FANCONI ANEMIA GROUP B PROTEIN"/>
    <property type="match status" value="1"/>
</dbReference>
<keyword evidence="3" id="KW-1185">Reference proteome</keyword>
<dbReference type="GO" id="GO:1990414">
    <property type="term" value="P:replication-born double-strand break repair via sister chromatid exchange"/>
    <property type="evidence" value="ECO:0007669"/>
    <property type="project" value="TreeGrafter"/>
</dbReference>
<dbReference type="GO" id="GO:2000042">
    <property type="term" value="P:negative regulation of double-strand break repair via homologous recombination"/>
    <property type="evidence" value="ECO:0007669"/>
    <property type="project" value="TreeGrafter"/>
</dbReference>
<evidence type="ECO:0008006" key="4">
    <source>
        <dbReference type="Google" id="ProtNLM"/>
    </source>
</evidence>
<evidence type="ECO:0000313" key="2">
    <source>
        <dbReference type="EMBL" id="CAB1454737.1"/>
    </source>
</evidence>
<accession>A0A9N7VSY4</accession>
<reference evidence="2" key="1">
    <citation type="submission" date="2020-03" db="EMBL/GenBank/DDBJ databases">
        <authorList>
            <person name="Weist P."/>
        </authorList>
    </citation>
    <scope>NUCLEOTIDE SEQUENCE</scope>
</reference>
<dbReference type="Proteomes" id="UP001153269">
    <property type="component" value="Unassembled WGS sequence"/>
</dbReference>
<feature type="region of interest" description="Disordered" evidence="1">
    <location>
        <begin position="426"/>
        <end position="449"/>
    </location>
</feature>
<protein>
    <recommendedName>
        <fullName evidence="4">Fanconi anemia group B protein</fullName>
    </recommendedName>
</protein>
<dbReference type="AlphaFoldDB" id="A0A9N7VSY4"/>
<dbReference type="GO" id="GO:0036297">
    <property type="term" value="P:interstrand cross-link repair"/>
    <property type="evidence" value="ECO:0007669"/>
    <property type="project" value="InterPro"/>
</dbReference>
<evidence type="ECO:0000313" key="3">
    <source>
        <dbReference type="Proteomes" id="UP001153269"/>
    </source>
</evidence>
<dbReference type="EMBL" id="CADEAL010004225">
    <property type="protein sequence ID" value="CAB1454737.1"/>
    <property type="molecule type" value="Genomic_DNA"/>
</dbReference>
<comment type="caution">
    <text evidence="2">The sequence shown here is derived from an EMBL/GenBank/DDBJ whole genome shotgun (WGS) entry which is preliminary data.</text>
</comment>
<dbReference type="InterPro" id="IPR033333">
    <property type="entry name" value="FANCB"/>
</dbReference>
<name>A0A9N7VSY4_PLEPL</name>
<sequence>METLGSNPRIVSLCGKIFLFDHKRGKSNSGKSELISLCLSYDRGSNTFLDDGAAVISRKTSAQVDIVACKCALDLQRRVTTPCVVVCQRGERGDGFLYSLLTLCDSHRLESCFEFKLPYQIKGAASILQGPTLLWSHAGHVFYTSPQAGEVRQIPLQFSHSVFGELPLLRGQVFVLGLQNECDQPSGRTLGYFPQTGEAFDGALILPHPYIGITRCILVLSAEKVDGALKSAVIAVTSHQQLVYFQSGVVKDTCPLPFQQPEDIQLVNCGRNGCLFVISFHRGHVCALWKETLQIATQWSGVSSVHVDDFLGCGTDQILLVFKDESVIGQPLENFLITDLCGISYSHGQDAYGPKQSSPPPENNLLTLQALESRLQSGLTVLQELRGEVRVKDRVVNQAVQALADAVSGREAVLPQPEQEGLVALWDSDDESKDEASDDKMQDMPAVSPEPHVDKLWHRVAEDRIVVGVILTMDSALPVASVSLSILTETGQGSTPAVIQTQSQVSWLPTPCPSPSSSASTPPEPAAKRSKQHNAGTPNDLNTCRMAVTAVTRLIPLLNSGCVKCHVMLHYVQRQDASSSLSSPTPLVVHCGQVSREIRGDFQTPLLKNPKLKTDEVKEDLLSLLTVLDRWVFHIDSPDHSLGDVDGWIRRRVGCERIEVSPQYLLINSSGPSALMLLRWSQITPFQGELSVHSSELQVLQFLDSLLAFLPASCSVRPVHGTRGQGAAQTFSLALEKEVVSLRDSVSLLLHEKEEEEDDKRRRISGHDETPPEPGSVEGLQRCREAWQQDVERSRTRLSPLVDVGRYRKLTRSVLNVQLDGDLAALLEIQRTLLH</sequence>
<feature type="region of interest" description="Disordered" evidence="1">
    <location>
        <begin position="493"/>
        <end position="538"/>
    </location>
</feature>
<gene>
    <name evidence="2" type="ORF">PLEPLA_LOCUS42504</name>
</gene>
<feature type="compositionally biased region" description="Basic and acidic residues" evidence="1">
    <location>
        <begin position="759"/>
        <end position="770"/>
    </location>
</feature>
<evidence type="ECO:0000256" key="1">
    <source>
        <dbReference type="SAM" id="MobiDB-lite"/>
    </source>
</evidence>
<proteinExistence type="predicted"/>
<dbReference type="PANTHER" id="PTHR28450">
    <property type="entry name" value="FANCONI ANEMIA GROUP B PROTEIN"/>
    <property type="match status" value="1"/>
</dbReference>